<dbReference type="InterPro" id="IPR023996">
    <property type="entry name" value="TonB-dep_OMP_SusC/RagA"/>
</dbReference>
<evidence type="ECO:0000313" key="10">
    <source>
        <dbReference type="EMBL" id="THU37226.1"/>
    </source>
</evidence>
<dbReference type="NCBIfam" id="TIGR04057">
    <property type="entry name" value="SusC_RagA_signa"/>
    <property type="match status" value="1"/>
</dbReference>
<feature type="domain" description="TonB-dependent receptor plug" evidence="9">
    <location>
        <begin position="114"/>
        <end position="232"/>
    </location>
</feature>
<dbReference type="Proteomes" id="UP000306918">
    <property type="component" value="Unassembled WGS sequence"/>
</dbReference>
<dbReference type="Pfam" id="PF07715">
    <property type="entry name" value="Plug"/>
    <property type="match status" value="1"/>
</dbReference>
<dbReference type="Pfam" id="PF13715">
    <property type="entry name" value="CarbopepD_reg_2"/>
    <property type="match status" value="1"/>
</dbReference>
<keyword evidence="6 7" id="KW-0998">Cell outer membrane</keyword>
<dbReference type="InterPro" id="IPR039426">
    <property type="entry name" value="TonB-dep_rcpt-like"/>
</dbReference>
<keyword evidence="4 7" id="KW-0812">Transmembrane</keyword>
<gene>
    <name evidence="10" type="ORF">FAM09_19955</name>
</gene>
<keyword evidence="8" id="KW-0732">Signal</keyword>
<comment type="subcellular location">
    <subcellularLocation>
        <location evidence="1 7">Cell outer membrane</location>
        <topology evidence="1 7">Multi-pass membrane protein</topology>
    </subcellularLocation>
</comment>
<proteinExistence type="inferred from homology"/>
<evidence type="ECO:0000256" key="8">
    <source>
        <dbReference type="SAM" id="SignalP"/>
    </source>
</evidence>
<dbReference type="InterPro" id="IPR036942">
    <property type="entry name" value="Beta-barrel_TonB_sf"/>
</dbReference>
<feature type="signal peptide" evidence="8">
    <location>
        <begin position="1"/>
        <end position="20"/>
    </location>
</feature>
<sequence length="998" mass="109187">MRKILWLLSGLLFCASQLQAQSRTITGKVTDESGNPIPNVSITLKNTSFGSTSKQDGTYSLTIPDNARTLVMSSVGMITQEFTIGSGSTLDAVLKSQTGNLSEVVVVAYGTQKKKELTGVVATVKAPDIESKPFSSVDKILQGQVAGLQSIAGSGQPGANQTILIRGMSSITASNAPLWVIDGVIINTGDVSRLATTANLLSTLNPNDIESISVLKDAAAGSLYGSRASNGVIIVTTKKGRAGKTRFRFDTEIGQNDVAYVNDKYKPLNAEQYFQITEEGLVNSGRTPAQVASTMAGLGFNNGNDFNWYDAIIQKGKQQQYNISAEGGNDKTTFYISGGYFMQEGSTINSKLDRTSASARISHKATDKLTLSFNINGGFVNQRAPLAGGSFGNPVLAGYFLLPSWSAYNADGTYNLTASRLGNLHNVVALTEMDKRFLKEIGMRSNAFAEYKILENLKFKTSVSGDFNVLEEDQYNNPLHGDGAPTAGRSFSYYTRHFNWLWTNTLDYQQKLSKTKDVTLNVQVGYESQKSNGYQNSVQSQLFPTNLSMTMPAIGASPITASATLADYSFLSQFSTANINYEDKYVLSGSFRRDGSSRFGANNKFGNFWSIGASWNADKEAFIEDLNIFSQLKLRTSYGVNGNAGIGNYDWYKLYGYGFNYNQTPGSAPSNVGDSNLTWELNKPFNVGIDVGVLQNRIQLTVDYYVRKTEDLLLDVPLSLTSGFSRATRNVGSMENKGVEITIHAVPVKLKDFEWGVDFNYATNKNKITSLPGGNDIITGSFILRQGSSIQSFYLREYAGVDAANGDPLWYTDATHETTTNNYSAALRSIVGTSLPKYFGSLTNTFRYKGFTLDAQLYYNFGNYIQDQWGGYYMGAGFGGTYNKAARIFDRWTKAGDNTDVPKYIYGGNKNFNSGSTFYLNKGDFIRLRNIQLGYTVPTRIASMAKLGSAFVYVRGTNLFTWVKDDNLSFDPEQGSNSQSNLNVFIPKTITVGLSLGF</sequence>
<keyword evidence="5 7" id="KW-0472">Membrane</keyword>
<evidence type="ECO:0000256" key="3">
    <source>
        <dbReference type="ARBA" id="ARBA00022452"/>
    </source>
</evidence>
<reference evidence="10 11" key="1">
    <citation type="submission" date="2019-04" db="EMBL/GenBank/DDBJ databases">
        <title>Niastella caeni sp. nov., isolated from activated sludge.</title>
        <authorList>
            <person name="Sheng M."/>
        </authorList>
    </citation>
    <scope>NUCLEOTIDE SEQUENCE [LARGE SCALE GENOMIC DNA]</scope>
    <source>
        <strain evidence="10 11">HX-2-15</strain>
    </source>
</reference>
<evidence type="ECO:0000256" key="2">
    <source>
        <dbReference type="ARBA" id="ARBA00022448"/>
    </source>
</evidence>
<dbReference type="AlphaFoldDB" id="A0A4V4H0N2"/>
<dbReference type="SUPFAM" id="SSF56935">
    <property type="entry name" value="Porins"/>
    <property type="match status" value="1"/>
</dbReference>
<keyword evidence="3 7" id="KW-1134">Transmembrane beta strand</keyword>
<dbReference type="InterPro" id="IPR023997">
    <property type="entry name" value="TonB-dep_OMP_SusC/RagA_CS"/>
</dbReference>
<dbReference type="Gene3D" id="2.170.130.10">
    <property type="entry name" value="TonB-dependent receptor, plug domain"/>
    <property type="match status" value="1"/>
</dbReference>
<evidence type="ECO:0000313" key="11">
    <source>
        <dbReference type="Proteomes" id="UP000306918"/>
    </source>
</evidence>
<name>A0A4V4H0N2_9BACT</name>
<comment type="caution">
    <text evidence="10">The sequence shown here is derived from an EMBL/GenBank/DDBJ whole genome shotgun (WGS) entry which is preliminary data.</text>
</comment>
<dbReference type="OrthoDB" id="9768177at2"/>
<accession>A0A4V4H0N2</accession>
<keyword evidence="10" id="KW-0675">Receptor</keyword>
<dbReference type="InterPro" id="IPR008969">
    <property type="entry name" value="CarboxyPept-like_regulatory"/>
</dbReference>
<dbReference type="NCBIfam" id="TIGR04056">
    <property type="entry name" value="OMP_RagA_SusC"/>
    <property type="match status" value="1"/>
</dbReference>
<comment type="similarity">
    <text evidence="7">Belongs to the TonB-dependent receptor family.</text>
</comment>
<keyword evidence="11" id="KW-1185">Reference proteome</keyword>
<dbReference type="PROSITE" id="PS52016">
    <property type="entry name" value="TONB_DEPENDENT_REC_3"/>
    <property type="match status" value="1"/>
</dbReference>
<protein>
    <submittedName>
        <fullName evidence="10">TonB-dependent receptor</fullName>
    </submittedName>
</protein>
<dbReference type="Gene3D" id="2.60.40.1120">
    <property type="entry name" value="Carboxypeptidase-like, regulatory domain"/>
    <property type="match status" value="1"/>
</dbReference>
<evidence type="ECO:0000256" key="1">
    <source>
        <dbReference type="ARBA" id="ARBA00004571"/>
    </source>
</evidence>
<organism evidence="10 11">
    <name type="scientific">Niastella caeni</name>
    <dbReference type="NCBI Taxonomy" id="2569763"/>
    <lineage>
        <taxon>Bacteria</taxon>
        <taxon>Pseudomonadati</taxon>
        <taxon>Bacteroidota</taxon>
        <taxon>Chitinophagia</taxon>
        <taxon>Chitinophagales</taxon>
        <taxon>Chitinophagaceae</taxon>
        <taxon>Niastella</taxon>
    </lineage>
</organism>
<keyword evidence="2 7" id="KW-0813">Transport</keyword>
<evidence type="ECO:0000256" key="5">
    <source>
        <dbReference type="ARBA" id="ARBA00023136"/>
    </source>
</evidence>
<dbReference type="RefSeq" id="WP_136578899.1">
    <property type="nucleotide sequence ID" value="NZ_STFF01000005.1"/>
</dbReference>
<dbReference type="InterPro" id="IPR037066">
    <property type="entry name" value="Plug_dom_sf"/>
</dbReference>
<dbReference type="InterPro" id="IPR012910">
    <property type="entry name" value="Plug_dom"/>
</dbReference>
<dbReference type="GO" id="GO:0009279">
    <property type="term" value="C:cell outer membrane"/>
    <property type="evidence" value="ECO:0007669"/>
    <property type="project" value="UniProtKB-SubCell"/>
</dbReference>
<feature type="chain" id="PRO_5020257815" evidence="8">
    <location>
        <begin position="21"/>
        <end position="998"/>
    </location>
</feature>
<dbReference type="EMBL" id="STFF01000005">
    <property type="protein sequence ID" value="THU37226.1"/>
    <property type="molecule type" value="Genomic_DNA"/>
</dbReference>
<evidence type="ECO:0000256" key="7">
    <source>
        <dbReference type="PROSITE-ProRule" id="PRU01360"/>
    </source>
</evidence>
<evidence type="ECO:0000256" key="4">
    <source>
        <dbReference type="ARBA" id="ARBA00022692"/>
    </source>
</evidence>
<dbReference type="SUPFAM" id="SSF49464">
    <property type="entry name" value="Carboxypeptidase regulatory domain-like"/>
    <property type="match status" value="1"/>
</dbReference>
<evidence type="ECO:0000259" key="9">
    <source>
        <dbReference type="Pfam" id="PF07715"/>
    </source>
</evidence>
<dbReference type="Gene3D" id="2.40.170.20">
    <property type="entry name" value="TonB-dependent receptor, beta-barrel domain"/>
    <property type="match status" value="1"/>
</dbReference>
<evidence type="ECO:0000256" key="6">
    <source>
        <dbReference type="ARBA" id="ARBA00023237"/>
    </source>
</evidence>